<comment type="subcellular location">
    <subcellularLocation>
        <location evidence="15">Cell membrane</location>
        <topology evidence="15">Multi-pass membrane protein</topology>
        <orientation evidence="15">Cytoplasmic side</orientation>
    </subcellularLocation>
    <subcellularLocation>
        <location evidence="1">Membrane</location>
    </subcellularLocation>
</comment>
<evidence type="ECO:0000256" key="15">
    <source>
        <dbReference type="HAMAP-Rule" id="MF_01458"/>
    </source>
</evidence>
<keyword evidence="5 15" id="KW-0812">Transmembrane</keyword>
<dbReference type="FunFam" id="1.10.8.60:FF:000001">
    <property type="entry name" value="ATP-dependent zinc metalloprotease FtsH"/>
    <property type="match status" value="1"/>
</dbReference>
<evidence type="ECO:0000256" key="2">
    <source>
        <dbReference type="ARBA" id="ARBA00010044"/>
    </source>
</evidence>
<dbReference type="SMART" id="SM00382">
    <property type="entry name" value="AAA"/>
    <property type="match status" value="1"/>
</dbReference>
<dbReference type="InterPro" id="IPR011546">
    <property type="entry name" value="Pept_M41_FtsH_extracell"/>
</dbReference>
<dbReference type="Gene3D" id="1.20.58.760">
    <property type="entry name" value="Peptidase M41"/>
    <property type="match status" value="1"/>
</dbReference>
<proteinExistence type="inferred from homology"/>
<feature type="binding site" evidence="15">
    <location>
        <position position="431"/>
    </location>
    <ligand>
        <name>Zn(2+)</name>
        <dbReference type="ChEBI" id="CHEBI:29105"/>
        <note>catalytic</note>
    </ligand>
</feature>
<dbReference type="PROSITE" id="PS00674">
    <property type="entry name" value="AAA"/>
    <property type="match status" value="1"/>
</dbReference>
<keyword evidence="4 15" id="KW-0645">Protease</keyword>
<evidence type="ECO:0000256" key="1">
    <source>
        <dbReference type="ARBA" id="ARBA00004370"/>
    </source>
</evidence>
<dbReference type="InterPro" id="IPR003593">
    <property type="entry name" value="AAA+_ATPase"/>
</dbReference>
<dbReference type="Pfam" id="PF17862">
    <property type="entry name" value="AAA_lid_3"/>
    <property type="match status" value="1"/>
</dbReference>
<accession>A0A7G9GE26</accession>
<dbReference type="EMBL" id="CP060635">
    <property type="protein sequence ID" value="QNM09058.1"/>
    <property type="molecule type" value="Genomic_DNA"/>
</dbReference>
<evidence type="ECO:0000256" key="14">
    <source>
        <dbReference type="ARBA" id="ARBA00061570"/>
    </source>
</evidence>
<keyword evidence="13 15" id="KW-0472">Membrane</keyword>
<dbReference type="FunFam" id="3.40.50.300:FF:000001">
    <property type="entry name" value="ATP-dependent zinc metalloprotease FtsH"/>
    <property type="match status" value="1"/>
</dbReference>
<dbReference type="GO" id="GO:0005886">
    <property type="term" value="C:plasma membrane"/>
    <property type="evidence" value="ECO:0007669"/>
    <property type="project" value="UniProtKB-SubCell"/>
</dbReference>
<dbReference type="Proteomes" id="UP000515860">
    <property type="component" value="Chromosome"/>
</dbReference>
<dbReference type="NCBIfam" id="TIGR01241">
    <property type="entry name" value="FtsH_fam"/>
    <property type="match status" value="1"/>
</dbReference>
<comment type="subunit">
    <text evidence="15">Homohexamer.</text>
</comment>
<protein>
    <recommendedName>
        <fullName evidence="15">ATP-dependent zinc metalloprotease FtsH</fullName>
        <ecNumber evidence="15">3.4.24.-</ecNumber>
    </recommendedName>
</protein>
<dbReference type="InterPro" id="IPR003959">
    <property type="entry name" value="ATPase_AAA_core"/>
</dbReference>
<keyword evidence="7 15" id="KW-0547">Nucleotide-binding</keyword>
<evidence type="ECO:0000256" key="3">
    <source>
        <dbReference type="ARBA" id="ARBA00022475"/>
    </source>
</evidence>
<feature type="transmembrane region" description="Helical" evidence="15">
    <location>
        <begin position="112"/>
        <end position="133"/>
    </location>
</feature>
<evidence type="ECO:0000256" key="13">
    <source>
        <dbReference type="ARBA" id="ARBA00023136"/>
    </source>
</evidence>
<dbReference type="GO" id="GO:0005524">
    <property type="term" value="F:ATP binding"/>
    <property type="evidence" value="ECO:0007669"/>
    <property type="project" value="UniProtKB-UniRule"/>
</dbReference>
<evidence type="ECO:0000256" key="5">
    <source>
        <dbReference type="ARBA" id="ARBA00022692"/>
    </source>
</evidence>
<keyword evidence="8 15" id="KW-0378">Hydrolase</keyword>
<dbReference type="Pfam" id="PF01434">
    <property type="entry name" value="Peptidase_M41"/>
    <property type="match status" value="1"/>
</dbReference>
<dbReference type="Pfam" id="PF06480">
    <property type="entry name" value="FtsH_ext"/>
    <property type="match status" value="1"/>
</dbReference>
<dbReference type="FunFam" id="1.20.58.760:FF:000001">
    <property type="entry name" value="ATP-dependent zinc metalloprotease FtsH"/>
    <property type="match status" value="1"/>
</dbReference>
<keyword evidence="19" id="KW-1185">Reference proteome</keyword>
<comment type="function">
    <text evidence="15">Acts as a processive, ATP-dependent zinc metallopeptidase for both cytoplasmic and membrane proteins. Plays a role in the quality control of integral membrane proteins.</text>
</comment>
<dbReference type="PANTHER" id="PTHR23076:SF97">
    <property type="entry name" value="ATP-DEPENDENT ZINC METALLOPROTEASE YME1L1"/>
    <property type="match status" value="1"/>
</dbReference>
<evidence type="ECO:0000256" key="9">
    <source>
        <dbReference type="ARBA" id="ARBA00022833"/>
    </source>
</evidence>
<dbReference type="Gene3D" id="3.40.50.300">
    <property type="entry name" value="P-loop containing nucleotide triphosphate hydrolases"/>
    <property type="match status" value="1"/>
</dbReference>
<dbReference type="EC" id="3.4.24.-" evidence="15"/>
<evidence type="ECO:0000256" key="4">
    <source>
        <dbReference type="ARBA" id="ARBA00022670"/>
    </source>
</evidence>
<dbReference type="GO" id="GO:0030163">
    <property type="term" value="P:protein catabolic process"/>
    <property type="evidence" value="ECO:0007669"/>
    <property type="project" value="UniProtKB-UniRule"/>
</dbReference>
<dbReference type="GO" id="GO:0016887">
    <property type="term" value="F:ATP hydrolysis activity"/>
    <property type="evidence" value="ECO:0007669"/>
    <property type="project" value="UniProtKB-UniRule"/>
</dbReference>
<feature type="transmembrane region" description="Helical" evidence="15">
    <location>
        <begin position="12"/>
        <end position="30"/>
    </location>
</feature>
<dbReference type="AlphaFoldDB" id="A0A7G9GE26"/>
<dbReference type="RefSeq" id="WP_118647973.1">
    <property type="nucleotide sequence ID" value="NZ_CP060635.1"/>
</dbReference>
<keyword evidence="11 15" id="KW-1133">Transmembrane helix</keyword>
<gene>
    <name evidence="15" type="primary">ftsH</name>
    <name evidence="18" type="ORF">H9Q79_01815</name>
</gene>
<organism evidence="18 19">
    <name type="scientific">Wansuia hejianensis</name>
    <dbReference type="NCBI Taxonomy" id="2763667"/>
    <lineage>
        <taxon>Bacteria</taxon>
        <taxon>Bacillati</taxon>
        <taxon>Bacillota</taxon>
        <taxon>Clostridia</taxon>
        <taxon>Lachnospirales</taxon>
        <taxon>Lachnospiraceae</taxon>
        <taxon>Wansuia</taxon>
    </lineage>
</organism>
<feature type="binding site" evidence="15">
    <location>
        <position position="435"/>
    </location>
    <ligand>
        <name>Zn(2+)</name>
        <dbReference type="ChEBI" id="CHEBI:29105"/>
        <note>catalytic</note>
    </ligand>
</feature>
<name>A0A7G9GE26_9FIRM</name>
<dbReference type="InterPro" id="IPR003960">
    <property type="entry name" value="ATPase_AAA_CS"/>
</dbReference>
<dbReference type="PANTHER" id="PTHR23076">
    <property type="entry name" value="METALLOPROTEASE M41 FTSH"/>
    <property type="match status" value="1"/>
</dbReference>
<evidence type="ECO:0000313" key="19">
    <source>
        <dbReference type="Proteomes" id="UP000515860"/>
    </source>
</evidence>
<dbReference type="InterPro" id="IPR027417">
    <property type="entry name" value="P-loop_NTPase"/>
</dbReference>
<evidence type="ECO:0000256" key="10">
    <source>
        <dbReference type="ARBA" id="ARBA00022840"/>
    </source>
</evidence>
<evidence type="ECO:0000313" key="18">
    <source>
        <dbReference type="EMBL" id="QNM09058.1"/>
    </source>
</evidence>
<dbReference type="GO" id="GO:0004222">
    <property type="term" value="F:metalloendopeptidase activity"/>
    <property type="evidence" value="ECO:0007669"/>
    <property type="project" value="InterPro"/>
</dbReference>
<evidence type="ECO:0000256" key="7">
    <source>
        <dbReference type="ARBA" id="ARBA00022741"/>
    </source>
</evidence>
<dbReference type="SUPFAM" id="SSF140990">
    <property type="entry name" value="FtsH protease domain-like"/>
    <property type="match status" value="1"/>
</dbReference>
<dbReference type="GO" id="GO:0008270">
    <property type="term" value="F:zinc ion binding"/>
    <property type="evidence" value="ECO:0007669"/>
    <property type="project" value="UniProtKB-UniRule"/>
</dbReference>
<comment type="similarity">
    <text evidence="2 15">In the C-terminal section; belongs to the peptidase M41 family.</text>
</comment>
<evidence type="ECO:0000259" key="17">
    <source>
        <dbReference type="SMART" id="SM00382"/>
    </source>
</evidence>
<dbReference type="GO" id="GO:0004176">
    <property type="term" value="F:ATP-dependent peptidase activity"/>
    <property type="evidence" value="ECO:0007669"/>
    <property type="project" value="InterPro"/>
</dbReference>
<evidence type="ECO:0000256" key="11">
    <source>
        <dbReference type="ARBA" id="ARBA00022989"/>
    </source>
</evidence>
<dbReference type="InterPro" id="IPR005936">
    <property type="entry name" value="FtsH"/>
</dbReference>
<evidence type="ECO:0000256" key="16">
    <source>
        <dbReference type="RuleBase" id="RU003651"/>
    </source>
</evidence>
<evidence type="ECO:0000256" key="8">
    <source>
        <dbReference type="ARBA" id="ARBA00022801"/>
    </source>
</evidence>
<dbReference type="CDD" id="cd19501">
    <property type="entry name" value="RecA-like_FtsH"/>
    <property type="match status" value="1"/>
</dbReference>
<comment type="similarity">
    <text evidence="16">Belongs to the AAA ATPase family.</text>
</comment>
<sequence length="625" mass="68706">MKEVKKPRRPIMFYYGIALIVLLLLNMFLVPNLSKTKVEEVGYGKFLEMLGSGEIKEAEVNYDDRVVTFGDKSEPENYYKAGLMEDYKLVDRLEEAGITEYQTPIITKMSPILSALLGWVIPIVLVILVGQLLMRSVTKRMGDGMGNAMSFGKSNAKIYVQSETGIKFSDVAGEDEAKEILTEIVDFLHNPQKYTEIGAKMPKGALLVGPPGTGKTLLAKAVAGEANVPFFSISGSEFVEMFVGMGAAKVRDLFKQANEKAPCIVFIDEIDTIGKKRDGGGFSGNDEREQTLNQLLAEMDGFDARKGVIILAATNRPDSLDPALLRPGRFDRRVPVELPDLKGREEILKLHAKEIRISDNVDFNAIARAASGASGAELANMINEAALRAVRDGRKFVCQSDLEESVEVVIAGYQKKNKILTDKEKLIVAYHETGHALVAALQSHSAPVTKITIIPRTSGALGYTMQVDEGEHNLMSKEELENRIATFTGGRVAEDLVFHSVTTGAANDIEQATKMARAMITRFGMSDSFGMVALETVTNKYLGGDTSLACSESTAGKVDEMVVAVVKKQFEKARNLIQENISKLHELAKFLYEKETITGDEFMDILNRKPEELTATRFVTADTEE</sequence>
<feature type="binding site" evidence="15">
    <location>
        <begin position="209"/>
        <end position="216"/>
    </location>
    <ligand>
        <name>ATP</name>
        <dbReference type="ChEBI" id="CHEBI:30616"/>
    </ligand>
</feature>
<comment type="similarity">
    <text evidence="14 15">In the central section; belongs to the AAA ATPase family.</text>
</comment>
<keyword evidence="6 15" id="KW-0479">Metal-binding</keyword>
<evidence type="ECO:0000256" key="6">
    <source>
        <dbReference type="ARBA" id="ARBA00022723"/>
    </source>
</evidence>
<evidence type="ECO:0000256" key="12">
    <source>
        <dbReference type="ARBA" id="ARBA00023049"/>
    </source>
</evidence>
<dbReference type="HAMAP" id="MF_01458">
    <property type="entry name" value="FtsH"/>
    <property type="match status" value="1"/>
</dbReference>
<feature type="active site" evidence="15">
    <location>
        <position position="432"/>
    </location>
</feature>
<feature type="domain" description="AAA+ ATPase" evidence="17">
    <location>
        <begin position="201"/>
        <end position="340"/>
    </location>
</feature>
<comment type="cofactor">
    <cofactor evidence="15">
        <name>Zn(2+)</name>
        <dbReference type="ChEBI" id="CHEBI:29105"/>
    </cofactor>
    <text evidence="15">Binds 1 zinc ion per subunit.</text>
</comment>
<dbReference type="Gene3D" id="1.10.8.60">
    <property type="match status" value="1"/>
</dbReference>
<reference evidence="18 19" key="1">
    <citation type="submission" date="2020-08" db="EMBL/GenBank/DDBJ databases">
        <authorList>
            <person name="Liu C."/>
            <person name="Sun Q."/>
        </authorList>
    </citation>
    <scope>NUCLEOTIDE SEQUENCE [LARGE SCALE GENOMIC DNA]</scope>
    <source>
        <strain evidence="18 19">NSJ-29</strain>
    </source>
</reference>
<dbReference type="InterPro" id="IPR000642">
    <property type="entry name" value="Peptidase_M41"/>
</dbReference>
<keyword evidence="12 15" id="KW-0482">Metalloprotease</keyword>
<dbReference type="Pfam" id="PF00004">
    <property type="entry name" value="AAA"/>
    <property type="match status" value="1"/>
</dbReference>
<keyword evidence="3 15" id="KW-1003">Cell membrane</keyword>
<dbReference type="GO" id="GO:0006508">
    <property type="term" value="P:proteolysis"/>
    <property type="evidence" value="ECO:0007669"/>
    <property type="project" value="UniProtKB-KW"/>
</dbReference>
<dbReference type="InterPro" id="IPR041569">
    <property type="entry name" value="AAA_lid_3"/>
</dbReference>
<feature type="binding site" evidence="15">
    <location>
        <position position="508"/>
    </location>
    <ligand>
        <name>Zn(2+)</name>
        <dbReference type="ChEBI" id="CHEBI:29105"/>
        <note>catalytic</note>
    </ligand>
</feature>
<dbReference type="InterPro" id="IPR037219">
    <property type="entry name" value="Peptidase_M41-like"/>
</dbReference>
<dbReference type="KEGG" id="whj:H9Q79_01815"/>
<keyword evidence="9 15" id="KW-0862">Zinc</keyword>
<dbReference type="SUPFAM" id="SSF52540">
    <property type="entry name" value="P-loop containing nucleoside triphosphate hydrolases"/>
    <property type="match status" value="1"/>
</dbReference>
<keyword evidence="10 15" id="KW-0067">ATP-binding</keyword>